<comment type="caution">
    <text evidence="2">The sequence shown here is derived from an EMBL/GenBank/DDBJ whole genome shotgun (WGS) entry which is preliminary data.</text>
</comment>
<accession>A0ABD2JTA4</accession>
<dbReference type="EMBL" id="JBICCN010000102">
    <property type="protein sequence ID" value="KAL3093866.1"/>
    <property type="molecule type" value="Genomic_DNA"/>
</dbReference>
<reference evidence="2 3" key="1">
    <citation type="submission" date="2024-10" db="EMBL/GenBank/DDBJ databases">
        <authorList>
            <person name="Kim D."/>
        </authorList>
    </citation>
    <scope>NUCLEOTIDE SEQUENCE [LARGE SCALE GENOMIC DNA]</scope>
    <source>
        <strain evidence="2">Taebaek</strain>
    </source>
</reference>
<dbReference type="Proteomes" id="UP001620645">
    <property type="component" value="Unassembled WGS sequence"/>
</dbReference>
<proteinExistence type="predicted"/>
<name>A0ABD2JTA4_HETSC</name>
<evidence type="ECO:0000313" key="3">
    <source>
        <dbReference type="Proteomes" id="UP001620645"/>
    </source>
</evidence>
<sequence length="121" mass="14088">MSQQNCSYDTVAVQMEVEERLPRFILDEIFMSKENDDDWSTDKLKARLWAILKRKEQIQTLHPKVPASPRHKFQTTPSPHSKFGPPSHSPPEFPTLTFHSKRIPFFSAPYHDSQNGSFTYP</sequence>
<organism evidence="2 3">
    <name type="scientific">Heterodera schachtii</name>
    <name type="common">Sugarbeet cyst nematode worm</name>
    <name type="synonym">Tylenchus schachtii</name>
    <dbReference type="NCBI Taxonomy" id="97005"/>
    <lineage>
        <taxon>Eukaryota</taxon>
        <taxon>Metazoa</taxon>
        <taxon>Ecdysozoa</taxon>
        <taxon>Nematoda</taxon>
        <taxon>Chromadorea</taxon>
        <taxon>Rhabditida</taxon>
        <taxon>Tylenchina</taxon>
        <taxon>Tylenchomorpha</taxon>
        <taxon>Tylenchoidea</taxon>
        <taxon>Heteroderidae</taxon>
        <taxon>Heteroderinae</taxon>
        <taxon>Heterodera</taxon>
    </lineage>
</organism>
<evidence type="ECO:0000256" key="1">
    <source>
        <dbReference type="SAM" id="MobiDB-lite"/>
    </source>
</evidence>
<keyword evidence="3" id="KW-1185">Reference proteome</keyword>
<protein>
    <submittedName>
        <fullName evidence="2">Uncharacterized protein</fullName>
    </submittedName>
</protein>
<evidence type="ECO:0000313" key="2">
    <source>
        <dbReference type="EMBL" id="KAL3093866.1"/>
    </source>
</evidence>
<feature type="region of interest" description="Disordered" evidence="1">
    <location>
        <begin position="60"/>
        <end position="96"/>
    </location>
</feature>
<dbReference type="AlphaFoldDB" id="A0ABD2JTA4"/>
<gene>
    <name evidence="2" type="ORF">niasHS_005134</name>
</gene>